<comment type="caution">
    <text evidence="1">The sequence shown here is derived from an EMBL/GenBank/DDBJ whole genome shotgun (WGS) entry which is preliminary data.</text>
</comment>
<reference evidence="1 2" key="1">
    <citation type="submission" date="2013-04" db="EMBL/GenBank/DDBJ databases">
        <authorList>
            <person name="Weinstock G."/>
            <person name="Sodergren E."/>
            <person name="Lobos E.A."/>
            <person name="Fulton L."/>
            <person name="Fulton R."/>
            <person name="Courtney L."/>
            <person name="Fronick C."/>
            <person name="O'Laughlin M."/>
            <person name="Godfrey J."/>
            <person name="Wilson R.M."/>
            <person name="Miner T."/>
            <person name="Farmer C."/>
            <person name="Delehaunty K."/>
            <person name="Cordes M."/>
            <person name="Minx P."/>
            <person name="Tomlinson C."/>
            <person name="Chen J."/>
            <person name="Wollam A."/>
            <person name="Pepin K.H."/>
            <person name="Palsikar V.B."/>
            <person name="Zhang X."/>
            <person name="Suruliraj S."/>
            <person name="Perna N.T."/>
            <person name="Plunkett G."/>
            <person name="Warren W."/>
            <person name="Mitreva M."/>
            <person name="Mardis E.R."/>
            <person name="Wilson R.K."/>
        </authorList>
    </citation>
    <scope>NUCLEOTIDE SEQUENCE [LARGE SCALE GENOMIC DNA]</scope>
    <source>
        <strain evidence="1 2">DSM 4568</strain>
    </source>
</reference>
<gene>
    <name evidence="1" type="ORF">HMPREF0201_01461</name>
</gene>
<evidence type="ECO:0000313" key="1">
    <source>
        <dbReference type="EMBL" id="EPF18052.1"/>
    </source>
</evidence>
<organism evidence="1 2">
    <name type="scientific">Cedecea davisae DSM 4568</name>
    <dbReference type="NCBI Taxonomy" id="566551"/>
    <lineage>
        <taxon>Bacteria</taxon>
        <taxon>Pseudomonadati</taxon>
        <taxon>Pseudomonadota</taxon>
        <taxon>Gammaproteobacteria</taxon>
        <taxon>Enterobacterales</taxon>
        <taxon>Enterobacteriaceae</taxon>
        <taxon>Cedecea</taxon>
    </lineage>
</organism>
<dbReference type="STRING" id="566551.HMPREF0201_01461"/>
<dbReference type="EMBL" id="ATDT01000009">
    <property type="protein sequence ID" value="EPF18052.1"/>
    <property type="molecule type" value="Genomic_DNA"/>
</dbReference>
<dbReference type="AlphaFoldDB" id="S3JD10"/>
<dbReference type="HOGENOM" id="CLU_2988199_0_0_6"/>
<sequence>MLTFLSVAPSKSVKPVGKFAVSPVLRSDDFLILNVTIQRFCEWLNGFDLTRLHKVAT</sequence>
<proteinExistence type="predicted"/>
<dbReference type="Proteomes" id="UP000014585">
    <property type="component" value="Unassembled WGS sequence"/>
</dbReference>
<evidence type="ECO:0000313" key="2">
    <source>
        <dbReference type="Proteomes" id="UP000014585"/>
    </source>
</evidence>
<protein>
    <submittedName>
        <fullName evidence="1">Uncharacterized protein</fullName>
    </submittedName>
</protein>
<name>S3JD10_9ENTR</name>
<accession>S3JD10</accession>